<proteinExistence type="predicted"/>
<protein>
    <submittedName>
        <fullName evidence="1">Uncharacterized protein</fullName>
    </submittedName>
</protein>
<sequence>MNVQLLVNGHVQIDEVCYSWIQEVGQCTTYLKLQEVRAGAFRNADKKTILVAEHNGNVGISQVHNETLFTYCPTKHVNDQGIYVCDKAIKR</sequence>
<evidence type="ECO:0000313" key="2">
    <source>
        <dbReference type="Proteomes" id="UP000294813"/>
    </source>
</evidence>
<name>A0A4V2SX67_9FIRM</name>
<organism evidence="1 2">
    <name type="scientific">Heliophilum fasciatum</name>
    <dbReference type="NCBI Taxonomy" id="35700"/>
    <lineage>
        <taxon>Bacteria</taxon>
        <taxon>Bacillati</taxon>
        <taxon>Bacillota</taxon>
        <taxon>Clostridia</taxon>
        <taxon>Eubacteriales</taxon>
        <taxon>Heliobacteriaceae</taxon>
        <taxon>Heliophilum</taxon>
    </lineage>
</organism>
<dbReference type="AlphaFoldDB" id="A0A4V2SX67"/>
<evidence type="ECO:0000313" key="1">
    <source>
        <dbReference type="EMBL" id="TCP65036.1"/>
    </source>
</evidence>
<reference evidence="1 2" key="1">
    <citation type="submission" date="2019-03" db="EMBL/GenBank/DDBJ databases">
        <title>Genomic Encyclopedia of Type Strains, Phase IV (KMG-IV): sequencing the most valuable type-strain genomes for metagenomic binning, comparative biology and taxonomic classification.</title>
        <authorList>
            <person name="Goeker M."/>
        </authorList>
    </citation>
    <scope>NUCLEOTIDE SEQUENCE [LARGE SCALE GENOMIC DNA]</scope>
    <source>
        <strain evidence="1 2">DSM 11170</strain>
    </source>
</reference>
<keyword evidence="2" id="KW-1185">Reference proteome</keyword>
<gene>
    <name evidence="1" type="ORF">EDD73_107109</name>
</gene>
<dbReference type="EMBL" id="SLXT01000007">
    <property type="protein sequence ID" value="TCP65036.1"/>
    <property type="molecule type" value="Genomic_DNA"/>
</dbReference>
<comment type="caution">
    <text evidence="1">The sequence shown here is derived from an EMBL/GenBank/DDBJ whole genome shotgun (WGS) entry which is preliminary data.</text>
</comment>
<accession>A0A4V2SX67</accession>
<dbReference type="RefSeq" id="WP_131918760.1">
    <property type="nucleotide sequence ID" value="NZ_JAOQNU010000007.1"/>
</dbReference>
<dbReference type="Proteomes" id="UP000294813">
    <property type="component" value="Unassembled WGS sequence"/>
</dbReference>